<dbReference type="Gene3D" id="1.20.1250.20">
    <property type="entry name" value="MFS general substrate transporter like domains"/>
    <property type="match status" value="1"/>
</dbReference>
<keyword evidence="3 6" id="KW-0812">Transmembrane</keyword>
<feature type="transmembrane region" description="Helical" evidence="6">
    <location>
        <begin position="128"/>
        <end position="150"/>
    </location>
</feature>
<evidence type="ECO:0000313" key="9">
    <source>
        <dbReference type="Proteomes" id="UP000266673"/>
    </source>
</evidence>
<evidence type="ECO:0000313" key="8">
    <source>
        <dbReference type="EMBL" id="RIB29169.1"/>
    </source>
</evidence>
<evidence type="ECO:0000256" key="2">
    <source>
        <dbReference type="ARBA" id="ARBA00022448"/>
    </source>
</evidence>
<dbReference type="PANTHER" id="PTHR43791">
    <property type="entry name" value="PERMEASE-RELATED"/>
    <property type="match status" value="1"/>
</dbReference>
<evidence type="ECO:0000256" key="1">
    <source>
        <dbReference type="ARBA" id="ARBA00004141"/>
    </source>
</evidence>
<dbReference type="STRING" id="44941.A0A397W754"/>
<feature type="transmembrane region" description="Helical" evidence="6">
    <location>
        <begin position="60"/>
        <end position="83"/>
    </location>
</feature>
<keyword evidence="9" id="KW-1185">Reference proteome</keyword>
<dbReference type="SUPFAM" id="SSF103473">
    <property type="entry name" value="MFS general substrate transporter"/>
    <property type="match status" value="1"/>
</dbReference>
<sequence>MEEITESVDEKRLLRKVDIRIIPVFTLLYVLAFLDRVALLMIGWSIVMIIMAFVKNYPQLLVTRLLLGIFEAGLFPAIIYHITKWYKRSEQSYRVSLFFTGSLIAGAFSGLLAFAIMRLDGKFGLNSWQWIFLIDGLVTVVVAFASYFLISDYPETTAWLTEDERKIIVDRLQFDSGQVSTTHFDKHQICEAFKDWKIYIASFIQFIESILGYSLSFFLPSIVNGLGFGKIHWGLRCWNGNIYMFAFINHVQLFNMVY</sequence>
<dbReference type="Proteomes" id="UP000266673">
    <property type="component" value="Unassembled WGS sequence"/>
</dbReference>
<dbReference type="GO" id="GO:0016020">
    <property type="term" value="C:membrane"/>
    <property type="evidence" value="ECO:0007669"/>
    <property type="project" value="UniProtKB-SubCell"/>
</dbReference>
<gene>
    <name evidence="8" type="ORF">C2G38_2027921</name>
</gene>
<accession>A0A397W754</accession>
<evidence type="ECO:0000256" key="3">
    <source>
        <dbReference type="ARBA" id="ARBA00022692"/>
    </source>
</evidence>
<keyword evidence="2" id="KW-0813">Transport</keyword>
<dbReference type="PROSITE" id="PS50850">
    <property type="entry name" value="MFS"/>
    <property type="match status" value="1"/>
</dbReference>
<dbReference type="AlphaFoldDB" id="A0A397W754"/>
<evidence type="ECO:0000259" key="7">
    <source>
        <dbReference type="PROSITE" id="PS50850"/>
    </source>
</evidence>
<reference evidence="8 9" key="1">
    <citation type="submission" date="2018-06" db="EMBL/GenBank/DDBJ databases">
        <title>Comparative genomics reveals the genomic features of Rhizophagus irregularis, R. cerebriforme, R. diaphanum and Gigaspora rosea, and their symbiotic lifestyle signature.</title>
        <authorList>
            <person name="Morin E."/>
            <person name="San Clemente H."/>
            <person name="Chen E.C.H."/>
            <person name="De La Providencia I."/>
            <person name="Hainaut M."/>
            <person name="Kuo A."/>
            <person name="Kohler A."/>
            <person name="Murat C."/>
            <person name="Tang N."/>
            <person name="Roy S."/>
            <person name="Loubradou J."/>
            <person name="Henrissat B."/>
            <person name="Grigoriev I.V."/>
            <person name="Corradi N."/>
            <person name="Roux C."/>
            <person name="Martin F.M."/>
        </authorList>
    </citation>
    <scope>NUCLEOTIDE SEQUENCE [LARGE SCALE GENOMIC DNA]</scope>
    <source>
        <strain evidence="8 9">DAOM 194757</strain>
    </source>
</reference>
<protein>
    <submittedName>
        <fullName evidence="8">Major facilitator superfamily domain-containing protein</fullName>
    </submittedName>
</protein>
<feature type="transmembrane region" description="Helical" evidence="6">
    <location>
        <begin position="21"/>
        <end position="54"/>
    </location>
</feature>
<feature type="transmembrane region" description="Helical" evidence="6">
    <location>
        <begin position="95"/>
        <end position="116"/>
    </location>
</feature>
<dbReference type="InterPro" id="IPR011701">
    <property type="entry name" value="MFS"/>
</dbReference>
<proteinExistence type="predicted"/>
<dbReference type="GO" id="GO:0022857">
    <property type="term" value="F:transmembrane transporter activity"/>
    <property type="evidence" value="ECO:0007669"/>
    <property type="project" value="InterPro"/>
</dbReference>
<keyword evidence="4 6" id="KW-1133">Transmembrane helix</keyword>
<dbReference type="PANTHER" id="PTHR43791:SF36">
    <property type="entry name" value="TRANSPORTER, PUTATIVE (AFU_ORTHOLOGUE AFUA_6G08340)-RELATED"/>
    <property type="match status" value="1"/>
</dbReference>
<dbReference type="OrthoDB" id="2985014at2759"/>
<evidence type="ECO:0000256" key="6">
    <source>
        <dbReference type="SAM" id="Phobius"/>
    </source>
</evidence>
<dbReference type="InterPro" id="IPR020846">
    <property type="entry name" value="MFS_dom"/>
</dbReference>
<keyword evidence="5 6" id="KW-0472">Membrane</keyword>
<feature type="domain" description="Major facilitator superfamily (MFS) profile" evidence="7">
    <location>
        <begin position="1"/>
        <end position="258"/>
    </location>
</feature>
<organism evidence="8 9">
    <name type="scientific">Gigaspora rosea</name>
    <dbReference type="NCBI Taxonomy" id="44941"/>
    <lineage>
        <taxon>Eukaryota</taxon>
        <taxon>Fungi</taxon>
        <taxon>Fungi incertae sedis</taxon>
        <taxon>Mucoromycota</taxon>
        <taxon>Glomeromycotina</taxon>
        <taxon>Glomeromycetes</taxon>
        <taxon>Diversisporales</taxon>
        <taxon>Gigasporaceae</taxon>
        <taxon>Gigaspora</taxon>
    </lineage>
</organism>
<evidence type="ECO:0000256" key="4">
    <source>
        <dbReference type="ARBA" id="ARBA00022989"/>
    </source>
</evidence>
<name>A0A397W754_9GLOM</name>
<dbReference type="Pfam" id="PF07690">
    <property type="entry name" value="MFS_1"/>
    <property type="match status" value="1"/>
</dbReference>
<comment type="subcellular location">
    <subcellularLocation>
        <location evidence="1">Membrane</location>
        <topology evidence="1">Multi-pass membrane protein</topology>
    </subcellularLocation>
</comment>
<comment type="caution">
    <text evidence="8">The sequence shown here is derived from an EMBL/GenBank/DDBJ whole genome shotgun (WGS) entry which is preliminary data.</text>
</comment>
<evidence type="ECO:0000256" key="5">
    <source>
        <dbReference type="ARBA" id="ARBA00023136"/>
    </source>
</evidence>
<dbReference type="EMBL" id="QKWP01000044">
    <property type="protein sequence ID" value="RIB29169.1"/>
    <property type="molecule type" value="Genomic_DNA"/>
</dbReference>
<dbReference type="InterPro" id="IPR036259">
    <property type="entry name" value="MFS_trans_sf"/>
</dbReference>